<feature type="region of interest" description="Disordered" evidence="1">
    <location>
        <begin position="87"/>
        <end position="138"/>
    </location>
</feature>
<feature type="region of interest" description="Disordered" evidence="1">
    <location>
        <begin position="31"/>
        <end position="66"/>
    </location>
</feature>
<name>A0ABD3EY34_9STRA</name>
<feature type="region of interest" description="Disordered" evidence="1">
    <location>
        <begin position="417"/>
        <end position="461"/>
    </location>
</feature>
<evidence type="ECO:0000313" key="2">
    <source>
        <dbReference type="EMBL" id="KAL3659462.1"/>
    </source>
</evidence>
<feature type="region of interest" description="Disordered" evidence="1">
    <location>
        <begin position="159"/>
        <end position="188"/>
    </location>
</feature>
<feature type="compositionally biased region" description="Low complexity" evidence="1">
    <location>
        <begin position="418"/>
        <end position="433"/>
    </location>
</feature>
<proteinExistence type="predicted"/>
<dbReference type="Proteomes" id="UP001632037">
    <property type="component" value="Unassembled WGS sequence"/>
</dbReference>
<feature type="region of interest" description="Disordered" evidence="1">
    <location>
        <begin position="236"/>
        <end position="292"/>
    </location>
</feature>
<feature type="compositionally biased region" description="Polar residues" evidence="1">
    <location>
        <begin position="159"/>
        <end position="172"/>
    </location>
</feature>
<sequence length="461" mass="50100">MRWGSTGNNVGVGATLNDSARYYYYQEPVGLSGLPHGQPRGVVQAKKPPDKRQGRSKARSSNILKNASVEATTEALIMCAGRRVYGSNSDLSSEDRDNNHIEGSGRPGSIGDTPLPNNQPEPLKTKRLSESYSLPRQHTDEELEQIIRDLRDQVFQKNSTNNEASSETTQAQKHNRKHLKNPLEKMEAAKMPVTSSIGSTSIELLHRSLSSCQLNRLVSESTIQMVVPAIISASPSTARIAGRTTSSPQVSSLDLSSLRRSRPSSSSVNPRSKRPSTSTRTRRQKKVEQENSSDCGEGFLYLVDETEDESEALSLSPVGPWVVNSFTIETPRSPSASTCYSVSSLGSEDLDTGGDWTTNDLAAMSPRSRLLYFSACADDSETLRGFISQPHGAVLRRAATCGSALISSALESKPKRCSSATISTRARTTSASRLKGRRRRKQSSDTASSRSSNSDTLATQR</sequence>
<dbReference type="AlphaFoldDB" id="A0ABD3EY34"/>
<evidence type="ECO:0000313" key="3">
    <source>
        <dbReference type="Proteomes" id="UP001632037"/>
    </source>
</evidence>
<reference evidence="2 3" key="1">
    <citation type="submission" date="2024-09" db="EMBL/GenBank/DDBJ databases">
        <title>Genome sequencing and assembly of Phytophthora oleae, isolate VK10A, causative agent of rot of olive drupes.</title>
        <authorList>
            <person name="Conti Taguali S."/>
            <person name="Riolo M."/>
            <person name="La Spada F."/>
            <person name="Cacciola S.O."/>
            <person name="Dionisio G."/>
        </authorList>
    </citation>
    <scope>NUCLEOTIDE SEQUENCE [LARGE SCALE GENOMIC DNA]</scope>
    <source>
        <strain evidence="2 3">VK10A</strain>
    </source>
</reference>
<feature type="compositionally biased region" description="Low complexity" evidence="1">
    <location>
        <begin position="246"/>
        <end position="279"/>
    </location>
</feature>
<accession>A0ABD3EY34</accession>
<keyword evidence="3" id="KW-1185">Reference proteome</keyword>
<feature type="compositionally biased region" description="Low complexity" evidence="1">
    <location>
        <begin position="444"/>
        <end position="454"/>
    </location>
</feature>
<protein>
    <submittedName>
        <fullName evidence="2">Uncharacterized protein</fullName>
    </submittedName>
</protein>
<evidence type="ECO:0000256" key="1">
    <source>
        <dbReference type="SAM" id="MobiDB-lite"/>
    </source>
</evidence>
<dbReference type="EMBL" id="JBIMZQ010000046">
    <property type="protein sequence ID" value="KAL3659462.1"/>
    <property type="molecule type" value="Genomic_DNA"/>
</dbReference>
<gene>
    <name evidence="2" type="ORF">V7S43_015454</name>
</gene>
<comment type="caution">
    <text evidence="2">The sequence shown here is derived from an EMBL/GenBank/DDBJ whole genome shotgun (WGS) entry which is preliminary data.</text>
</comment>
<organism evidence="2 3">
    <name type="scientific">Phytophthora oleae</name>
    <dbReference type="NCBI Taxonomy" id="2107226"/>
    <lineage>
        <taxon>Eukaryota</taxon>
        <taxon>Sar</taxon>
        <taxon>Stramenopiles</taxon>
        <taxon>Oomycota</taxon>
        <taxon>Peronosporomycetes</taxon>
        <taxon>Peronosporales</taxon>
        <taxon>Peronosporaceae</taxon>
        <taxon>Phytophthora</taxon>
    </lineage>
</organism>